<dbReference type="STRING" id="1036808.A0A0C3DPE2"/>
<dbReference type="Proteomes" id="UP000053989">
    <property type="component" value="Unassembled WGS sequence"/>
</dbReference>
<reference evidence="3" key="2">
    <citation type="submission" date="2015-01" db="EMBL/GenBank/DDBJ databases">
        <title>Evolutionary Origins and Diversification of the Mycorrhizal Mutualists.</title>
        <authorList>
            <consortium name="DOE Joint Genome Institute"/>
            <consortium name="Mycorrhizal Genomics Consortium"/>
            <person name="Kohler A."/>
            <person name="Kuo A."/>
            <person name="Nagy L.G."/>
            <person name="Floudas D."/>
            <person name="Copeland A."/>
            <person name="Barry K.W."/>
            <person name="Cichocki N."/>
            <person name="Veneault-Fourrey C."/>
            <person name="LaButti K."/>
            <person name="Lindquist E.A."/>
            <person name="Lipzen A."/>
            <person name="Lundell T."/>
            <person name="Morin E."/>
            <person name="Murat C."/>
            <person name="Riley R."/>
            <person name="Ohm R."/>
            <person name="Sun H."/>
            <person name="Tunlid A."/>
            <person name="Henrissat B."/>
            <person name="Grigoriev I.V."/>
            <person name="Hibbett D.S."/>
            <person name="Martin F."/>
        </authorList>
    </citation>
    <scope>NUCLEOTIDE SEQUENCE [LARGE SCALE GENOMIC DNA]</scope>
    <source>
        <strain evidence="3">Foug A</strain>
    </source>
</reference>
<name>A0A0C3DPE2_9AGAM</name>
<dbReference type="PANTHER" id="PTHR14614:SF109">
    <property type="entry name" value="RIBOSOMAL LYSINE N-METHYLTRANSFERASE 5"/>
    <property type="match status" value="1"/>
</dbReference>
<dbReference type="EMBL" id="KN822042">
    <property type="protein sequence ID" value="KIM62495.1"/>
    <property type="molecule type" value="Genomic_DNA"/>
</dbReference>
<keyword evidence="3" id="KW-1185">Reference proteome</keyword>
<dbReference type="InParanoid" id="A0A0C3DPE2"/>
<accession>A0A0C3DPE2</accession>
<dbReference type="GO" id="GO:0005829">
    <property type="term" value="C:cytosol"/>
    <property type="evidence" value="ECO:0007669"/>
    <property type="project" value="TreeGrafter"/>
</dbReference>
<reference evidence="2 3" key="1">
    <citation type="submission" date="2014-04" db="EMBL/GenBank/DDBJ databases">
        <authorList>
            <consortium name="DOE Joint Genome Institute"/>
            <person name="Kuo A."/>
            <person name="Kohler A."/>
            <person name="Nagy L.G."/>
            <person name="Floudas D."/>
            <person name="Copeland A."/>
            <person name="Barry K.W."/>
            <person name="Cichocki N."/>
            <person name="Veneault-Fourrey C."/>
            <person name="LaButti K."/>
            <person name="Lindquist E.A."/>
            <person name="Lipzen A."/>
            <person name="Lundell T."/>
            <person name="Morin E."/>
            <person name="Murat C."/>
            <person name="Sun H."/>
            <person name="Tunlid A."/>
            <person name="Henrissat B."/>
            <person name="Grigoriev I.V."/>
            <person name="Hibbett D.S."/>
            <person name="Martin F."/>
            <person name="Nordberg H.P."/>
            <person name="Cantor M.N."/>
            <person name="Hua S.X."/>
        </authorList>
    </citation>
    <scope>NUCLEOTIDE SEQUENCE [LARGE SCALE GENOMIC DNA]</scope>
    <source>
        <strain evidence="2 3">Foug A</strain>
    </source>
</reference>
<dbReference type="GO" id="GO:0032991">
    <property type="term" value="C:protein-containing complex"/>
    <property type="evidence" value="ECO:0007669"/>
    <property type="project" value="TreeGrafter"/>
</dbReference>
<evidence type="ECO:0000256" key="1">
    <source>
        <dbReference type="SAM" id="MobiDB-lite"/>
    </source>
</evidence>
<gene>
    <name evidence="2" type="ORF">SCLCIDRAFT_119592</name>
</gene>
<dbReference type="GO" id="GO:0008757">
    <property type="term" value="F:S-adenosylmethionine-dependent methyltransferase activity"/>
    <property type="evidence" value="ECO:0007669"/>
    <property type="project" value="UniProtKB-ARBA"/>
</dbReference>
<sequence length="339" mass="37589">MTSSFLELRLPPGASAITDVDEEIFLLYTALNRANTKPLTGPDGYRGLGHVDSRKDMLTIQFTLTAPTEDASCTGISEQKQSHKSSTRKQVKKRKSPMVRSVEIEIAQDKTALRSRKGDTGSVVWRASVEFARAFLQQYYFPSADAVFDHSKLAECHCLELGSGTGLLGVVLSPLFCSYTATDIAALLPLIRKNVSQNFDRDNSGARSQKTNLSVEELDWLTLSSLSPGLPRARYCPRPVTSESNDAWDLVLVVDCIYHPSLLSPLVDTIGAVSTPGRTWVLVVVELRQEDVVREFLDLWLKHDVGNWSIARIDLLDENYAVWAGHRGTACETFDTRPV</sequence>
<dbReference type="OrthoDB" id="2529286at2759"/>
<organism evidence="2 3">
    <name type="scientific">Scleroderma citrinum Foug A</name>
    <dbReference type="NCBI Taxonomy" id="1036808"/>
    <lineage>
        <taxon>Eukaryota</taxon>
        <taxon>Fungi</taxon>
        <taxon>Dikarya</taxon>
        <taxon>Basidiomycota</taxon>
        <taxon>Agaricomycotina</taxon>
        <taxon>Agaricomycetes</taxon>
        <taxon>Agaricomycetidae</taxon>
        <taxon>Boletales</taxon>
        <taxon>Sclerodermatineae</taxon>
        <taxon>Sclerodermataceae</taxon>
        <taxon>Scleroderma</taxon>
    </lineage>
</organism>
<evidence type="ECO:0000313" key="3">
    <source>
        <dbReference type="Proteomes" id="UP000053989"/>
    </source>
</evidence>
<feature type="compositionally biased region" description="Basic residues" evidence="1">
    <location>
        <begin position="82"/>
        <end position="94"/>
    </location>
</feature>
<dbReference type="FunCoup" id="A0A0C3DPE2">
    <property type="interactions" value="103"/>
</dbReference>
<feature type="region of interest" description="Disordered" evidence="1">
    <location>
        <begin position="73"/>
        <end position="94"/>
    </location>
</feature>
<dbReference type="Gene3D" id="3.40.50.150">
    <property type="entry name" value="Vaccinia Virus protein VP39"/>
    <property type="match status" value="1"/>
</dbReference>
<dbReference type="SUPFAM" id="SSF53335">
    <property type="entry name" value="S-adenosyl-L-methionine-dependent methyltransferases"/>
    <property type="match status" value="1"/>
</dbReference>
<dbReference type="InterPro" id="IPR029063">
    <property type="entry name" value="SAM-dependent_MTases_sf"/>
</dbReference>
<proteinExistence type="predicted"/>
<dbReference type="PANTHER" id="PTHR14614">
    <property type="entry name" value="HEPATOCELLULAR CARCINOMA-ASSOCIATED ANTIGEN"/>
    <property type="match status" value="1"/>
</dbReference>
<dbReference type="AlphaFoldDB" id="A0A0C3DPE2"/>
<protein>
    <submittedName>
        <fullName evidence="2">Uncharacterized protein</fullName>
    </submittedName>
</protein>
<dbReference type="Pfam" id="PF10294">
    <property type="entry name" value="Methyltransf_16"/>
    <property type="match status" value="1"/>
</dbReference>
<dbReference type="InterPro" id="IPR019410">
    <property type="entry name" value="Methyltransf_16"/>
</dbReference>
<dbReference type="HOGENOM" id="CLU_061628_0_0_1"/>
<evidence type="ECO:0000313" key="2">
    <source>
        <dbReference type="EMBL" id="KIM62495.1"/>
    </source>
</evidence>